<evidence type="ECO:0000313" key="11">
    <source>
        <dbReference type="Proteomes" id="UP000565745"/>
    </source>
</evidence>
<keyword evidence="6 7" id="KW-0238">DNA-binding</keyword>
<dbReference type="GO" id="GO:0016887">
    <property type="term" value="F:ATP hydrolysis activity"/>
    <property type="evidence" value="ECO:0007669"/>
    <property type="project" value="InterPro"/>
</dbReference>
<comment type="subunit">
    <text evidence="7">Homodimer.</text>
</comment>
<sequence length="1151" mass="125198">MRFSKLRLTGFKSFVDPTDLIIADGLTGVVGPNGCGKSNLLEALRWVMGENRPTAMRGGGMEDVIFAGAATRPARNFAEVALHIDNSERLAPAGFNDSDGLEIVRRITRDVGSAYKAAGKDVRARDVQMLFADASTGAHSPALVRQGQISELINAKPKNRRRILEEAAGISGLYQRRHEAELKLNGAEANLARVDDVIEQLAAQLAQLARQARQAARYREIGDALRRSEGMLLYRRWREADDARAAADEVLRTRVTAAAQAQTLVQQCAKGRQEAEDALPALREEDAIAAAVLQRLVVQRDTLSEQETRAQQTIETLQNRISQLARDIEREGGLNRDAGETIERLEWEATELSKAGEGHADALQGASDTAREAATVLQSREGDLAQQTEDVARLAARHGSAERLLDDSRKTQSKSEAEAVKAQEAAQASRAALAQAALDFDAAKTAEAAAVQAASEADANLLAAEEARADTQSREADARAERSEAEGEMNALRAEVAALAKLVERDTAEGGQILDRLQVEHGFEKALGAALADDLRAPQVDAEGPSGWALLPQYDNDQSLPSGVTPLTLHVSVPEVLARRMGQIGLVDPDDGPALQGALLPGQRLVSLEGDLWRWDGFRAWAEDAPSAAALRLQQLNRLEVLKQSLEQANQRAEGARAAHDTLTRRLAEQTEADKRAREARRDADRAVADAGRALSRVEADRNLAEGRLESLGLAVKRHEDEAMAARGRVLEAERALAELGNLEDARAGIEDLRMTVEAARITMMSRRSAHDELRREGEARIKRSQEVTKELSGWRHRLETAEKRSAELVERKTTSEAELKEAGAAPAEIAAKRDELAQAITTAEARKAQATDVLSAAEGALREATLAEREAEREASEAREARARSEARAEAAKETVLAASERIAEDSQRTPNQLLTTLDVNPDQMPTAEALEADVNRLKRQRDSLGAVNLRAEEDAKEVREEHDALVAEKADLEEAIKTLRSGIASLNREGRERLLTAFEQVNSNFSMLFTHLFGGGEANLVMVESDDPLEAGLEIMCQPPGKKLSTLSLLSGGEQTLTAMALIFAVFLANPAPICVLDEVDAPLDDANVTRFCDLLDEMCRQTDTRFLIITHHAVTMARMDRLFGVTMAEQGVSQLVSVDLKKAETMVA</sequence>
<dbReference type="GO" id="GO:0005524">
    <property type="term" value="F:ATP binding"/>
    <property type="evidence" value="ECO:0007669"/>
    <property type="project" value="UniProtKB-UniRule"/>
</dbReference>
<accession>A0A7W6M693</accession>
<feature type="compositionally biased region" description="Basic and acidic residues" evidence="8">
    <location>
        <begin position="806"/>
        <end position="822"/>
    </location>
</feature>
<keyword evidence="2 7" id="KW-0963">Cytoplasm</keyword>
<dbReference type="AlphaFoldDB" id="A0A7W6M693"/>
<feature type="domain" description="RecF/RecN/SMC N-terminal" evidence="9">
    <location>
        <begin position="4"/>
        <end position="1136"/>
    </location>
</feature>
<gene>
    <name evidence="7" type="primary">smc</name>
    <name evidence="10" type="ORF">GGR93_000892</name>
</gene>
<proteinExistence type="inferred from homology"/>
<dbReference type="FunFam" id="3.40.50.300:FF:000901">
    <property type="entry name" value="Chromosome partition protein Smc"/>
    <property type="match status" value="1"/>
</dbReference>
<dbReference type="HAMAP" id="MF_01894">
    <property type="entry name" value="Smc_prok"/>
    <property type="match status" value="1"/>
</dbReference>
<feature type="coiled-coil region" evidence="7">
    <location>
        <begin position="300"/>
        <end position="327"/>
    </location>
</feature>
<dbReference type="GO" id="GO:0030261">
    <property type="term" value="P:chromosome condensation"/>
    <property type="evidence" value="ECO:0007669"/>
    <property type="project" value="InterPro"/>
</dbReference>
<evidence type="ECO:0000259" key="9">
    <source>
        <dbReference type="Pfam" id="PF02463"/>
    </source>
</evidence>
<feature type="region of interest" description="Disordered" evidence="8">
    <location>
        <begin position="868"/>
        <end position="888"/>
    </location>
</feature>
<evidence type="ECO:0000256" key="1">
    <source>
        <dbReference type="ARBA" id="ARBA00004496"/>
    </source>
</evidence>
<comment type="domain">
    <text evidence="7">Contains large globular domains required for ATP hydrolysis at each terminus and a third globular domain forming a flexible hinge near the middle of the molecule. These domains are separated by coiled-coil structures.</text>
</comment>
<feature type="coiled-coil region" evidence="7">
    <location>
        <begin position="929"/>
        <end position="991"/>
    </location>
</feature>
<keyword evidence="5 7" id="KW-0175">Coiled coil</keyword>
<dbReference type="Gene3D" id="3.40.50.300">
    <property type="entry name" value="P-loop containing nucleotide triphosphate hydrolases"/>
    <property type="match status" value="2"/>
</dbReference>
<reference evidence="10 11" key="1">
    <citation type="submission" date="2020-08" db="EMBL/GenBank/DDBJ databases">
        <title>Genomic Encyclopedia of Type Strains, Phase IV (KMG-IV): sequencing the most valuable type-strain genomes for metagenomic binning, comparative biology and taxonomic classification.</title>
        <authorList>
            <person name="Goeker M."/>
        </authorList>
    </citation>
    <scope>NUCLEOTIDE SEQUENCE [LARGE SCALE GENOMIC DNA]</scope>
    <source>
        <strain evidence="10 11">DSM 101015</strain>
    </source>
</reference>
<evidence type="ECO:0000256" key="6">
    <source>
        <dbReference type="ARBA" id="ARBA00023125"/>
    </source>
</evidence>
<feature type="region of interest" description="Disordered" evidence="8">
    <location>
        <begin position="356"/>
        <end position="375"/>
    </location>
</feature>
<feature type="region of interest" description="Disordered" evidence="8">
    <location>
        <begin position="397"/>
        <end position="422"/>
    </location>
</feature>
<comment type="subcellular location">
    <subcellularLocation>
        <location evidence="1 7">Cytoplasm</location>
    </subcellularLocation>
</comment>
<dbReference type="GO" id="GO:0005737">
    <property type="term" value="C:cytoplasm"/>
    <property type="evidence" value="ECO:0007669"/>
    <property type="project" value="UniProtKB-SubCell"/>
</dbReference>
<evidence type="ECO:0000256" key="2">
    <source>
        <dbReference type="ARBA" id="ARBA00022490"/>
    </source>
</evidence>
<dbReference type="InterPro" id="IPR024704">
    <property type="entry name" value="SMC"/>
</dbReference>
<name>A0A7W6M693_9RHOB</name>
<keyword evidence="11" id="KW-1185">Reference proteome</keyword>
<organism evidence="10 11">
    <name type="scientific">Sulfitobacter noctilucicola</name>
    <dbReference type="NCBI Taxonomy" id="1342301"/>
    <lineage>
        <taxon>Bacteria</taxon>
        <taxon>Pseudomonadati</taxon>
        <taxon>Pseudomonadota</taxon>
        <taxon>Alphaproteobacteria</taxon>
        <taxon>Rhodobacterales</taxon>
        <taxon>Roseobacteraceae</taxon>
        <taxon>Sulfitobacter</taxon>
    </lineage>
</organism>
<feature type="binding site" evidence="7">
    <location>
        <begin position="32"/>
        <end position="39"/>
    </location>
    <ligand>
        <name>ATP</name>
        <dbReference type="ChEBI" id="CHEBI:30616"/>
    </ligand>
</feature>
<dbReference type="PIRSF" id="PIRSF005719">
    <property type="entry name" value="SMC"/>
    <property type="match status" value="1"/>
</dbReference>
<feature type="coiled-coil region" evidence="7">
    <location>
        <begin position="632"/>
        <end position="666"/>
    </location>
</feature>
<feature type="region of interest" description="Disordered" evidence="8">
    <location>
        <begin position="466"/>
        <end position="487"/>
    </location>
</feature>
<dbReference type="Proteomes" id="UP000565745">
    <property type="component" value="Unassembled WGS sequence"/>
</dbReference>
<feature type="compositionally biased region" description="Basic and acidic residues" evidence="8">
    <location>
        <begin position="466"/>
        <end position="485"/>
    </location>
</feature>
<evidence type="ECO:0000256" key="5">
    <source>
        <dbReference type="ARBA" id="ARBA00023054"/>
    </source>
</evidence>
<dbReference type="Pfam" id="PF02463">
    <property type="entry name" value="SMC_N"/>
    <property type="match status" value="1"/>
</dbReference>
<dbReference type="InterPro" id="IPR011890">
    <property type="entry name" value="SMC_prok"/>
</dbReference>
<comment type="similarity">
    <text evidence="7">Belongs to the SMC family.</text>
</comment>
<protein>
    <recommendedName>
        <fullName evidence="7">Chromosome partition protein Smc</fullName>
    </recommendedName>
</protein>
<comment type="function">
    <text evidence="7">Required for chromosome condensation and partitioning.</text>
</comment>
<feature type="coiled-coil region" evidence="7">
    <location>
        <begin position="170"/>
        <end position="218"/>
    </location>
</feature>
<dbReference type="GO" id="GO:0003677">
    <property type="term" value="F:DNA binding"/>
    <property type="evidence" value="ECO:0007669"/>
    <property type="project" value="UniProtKB-UniRule"/>
</dbReference>
<dbReference type="InterPro" id="IPR027417">
    <property type="entry name" value="P-loop_NTPase"/>
</dbReference>
<dbReference type="GO" id="GO:0007062">
    <property type="term" value="P:sister chromatid cohesion"/>
    <property type="evidence" value="ECO:0007669"/>
    <property type="project" value="InterPro"/>
</dbReference>
<dbReference type="InterPro" id="IPR003395">
    <property type="entry name" value="RecF/RecN/SMC_N"/>
</dbReference>
<dbReference type="CDD" id="cd03278">
    <property type="entry name" value="ABC_SMC_barmotin"/>
    <property type="match status" value="1"/>
</dbReference>
<dbReference type="PANTHER" id="PTHR43977">
    <property type="entry name" value="STRUCTURAL MAINTENANCE OF CHROMOSOMES PROTEIN 3"/>
    <property type="match status" value="1"/>
</dbReference>
<dbReference type="OrthoDB" id="9808768at2"/>
<dbReference type="RefSeq" id="WP_025054794.1">
    <property type="nucleotide sequence ID" value="NZ_JACIFU010000001.1"/>
</dbReference>
<keyword evidence="4 7" id="KW-0067">ATP-binding</keyword>
<feature type="region of interest" description="Disordered" evidence="8">
    <location>
        <begin position="806"/>
        <end position="827"/>
    </location>
</feature>
<evidence type="ECO:0000256" key="3">
    <source>
        <dbReference type="ARBA" id="ARBA00022741"/>
    </source>
</evidence>
<feature type="compositionally biased region" description="Basic and acidic residues" evidence="8">
    <location>
        <begin position="399"/>
        <end position="421"/>
    </location>
</feature>
<dbReference type="GO" id="GO:0006260">
    <property type="term" value="P:DNA replication"/>
    <property type="evidence" value="ECO:0007669"/>
    <property type="project" value="UniProtKB-UniRule"/>
</dbReference>
<evidence type="ECO:0000256" key="8">
    <source>
        <dbReference type="SAM" id="MobiDB-lite"/>
    </source>
</evidence>
<evidence type="ECO:0000256" key="7">
    <source>
        <dbReference type="HAMAP-Rule" id="MF_01894"/>
    </source>
</evidence>
<comment type="caution">
    <text evidence="10">The sequence shown here is derived from an EMBL/GenBank/DDBJ whole genome shotgun (WGS) entry which is preliminary data.</text>
</comment>
<keyword evidence="3 7" id="KW-0547">Nucleotide-binding</keyword>
<feature type="coiled-coil region" evidence="7">
    <location>
        <begin position="716"/>
        <end position="753"/>
    </location>
</feature>
<dbReference type="GO" id="GO:0007059">
    <property type="term" value="P:chromosome segregation"/>
    <property type="evidence" value="ECO:0007669"/>
    <property type="project" value="UniProtKB-UniRule"/>
</dbReference>
<dbReference type="NCBIfam" id="TIGR02168">
    <property type="entry name" value="SMC_prok_B"/>
    <property type="match status" value="1"/>
</dbReference>
<evidence type="ECO:0000256" key="4">
    <source>
        <dbReference type="ARBA" id="ARBA00022840"/>
    </source>
</evidence>
<evidence type="ECO:0000313" key="10">
    <source>
        <dbReference type="EMBL" id="MBB4173131.1"/>
    </source>
</evidence>
<dbReference type="EMBL" id="JACIFU010000001">
    <property type="protein sequence ID" value="MBB4173131.1"/>
    <property type="molecule type" value="Genomic_DNA"/>
</dbReference>
<dbReference type="SUPFAM" id="SSF52540">
    <property type="entry name" value="P-loop containing nucleoside triphosphate hydrolases"/>
    <property type="match status" value="1"/>
</dbReference>